<dbReference type="AlphaFoldDB" id="A0A6J6XUY6"/>
<dbReference type="InterPro" id="IPR021279">
    <property type="entry name" value="DUF2721"/>
</dbReference>
<keyword evidence="1" id="KW-0812">Transmembrane</keyword>
<organism evidence="2">
    <name type="scientific">freshwater metagenome</name>
    <dbReference type="NCBI Taxonomy" id="449393"/>
    <lineage>
        <taxon>unclassified sequences</taxon>
        <taxon>metagenomes</taxon>
        <taxon>ecological metagenomes</taxon>
    </lineage>
</organism>
<sequence length="149" mass="16687">MISLADIPNVTDAIRDAVAPVFLITGIGSILGVLTNRLARSIDRYRKLSELQVHEMSLGTLHEIKTISMRILWIRRSLSLCTYAILCVCLTIASFFVAVEFNVDFSLFISILFIIAMISLIFGLLCFLREISLATKETQGLTTWIDKDS</sequence>
<feature type="transmembrane region" description="Helical" evidence="1">
    <location>
        <begin position="17"/>
        <end position="39"/>
    </location>
</feature>
<proteinExistence type="predicted"/>
<evidence type="ECO:0000256" key="1">
    <source>
        <dbReference type="SAM" id="Phobius"/>
    </source>
</evidence>
<accession>A0A6J6XUY6</accession>
<evidence type="ECO:0000313" key="2">
    <source>
        <dbReference type="EMBL" id="CAB4800289.1"/>
    </source>
</evidence>
<dbReference type="EMBL" id="CAFAAL010000040">
    <property type="protein sequence ID" value="CAB4800289.1"/>
    <property type="molecule type" value="Genomic_DNA"/>
</dbReference>
<keyword evidence="1" id="KW-0472">Membrane</keyword>
<name>A0A6J6XUY6_9ZZZZ</name>
<gene>
    <name evidence="2" type="ORF">UFOPK3004_00635</name>
</gene>
<protein>
    <submittedName>
        <fullName evidence="2">Unannotated protein</fullName>
    </submittedName>
</protein>
<dbReference type="Pfam" id="PF11026">
    <property type="entry name" value="DUF2721"/>
    <property type="match status" value="1"/>
</dbReference>
<feature type="transmembrane region" description="Helical" evidence="1">
    <location>
        <begin position="105"/>
        <end position="128"/>
    </location>
</feature>
<reference evidence="2" key="1">
    <citation type="submission" date="2020-05" db="EMBL/GenBank/DDBJ databases">
        <authorList>
            <person name="Chiriac C."/>
            <person name="Salcher M."/>
            <person name="Ghai R."/>
            <person name="Kavagutti S V."/>
        </authorList>
    </citation>
    <scope>NUCLEOTIDE SEQUENCE</scope>
</reference>
<feature type="transmembrane region" description="Helical" evidence="1">
    <location>
        <begin position="78"/>
        <end position="99"/>
    </location>
</feature>
<keyword evidence="1" id="KW-1133">Transmembrane helix</keyword>